<dbReference type="PANTHER" id="PTHR13812">
    <property type="entry name" value="KETIMINE REDUCTASE MU-CRYSTALLIN"/>
    <property type="match status" value="1"/>
</dbReference>
<dbReference type="InterPro" id="IPR003462">
    <property type="entry name" value="ODC_Mu_crystall"/>
</dbReference>
<evidence type="ECO:0000256" key="15">
    <source>
        <dbReference type="ARBA" id="ARBA00093567"/>
    </source>
</evidence>
<reference evidence="18 19" key="1">
    <citation type="journal article" date="2018" name="Elife">
        <title>Firefly genomes illuminate parallel origins of bioluminescence in beetles.</title>
        <authorList>
            <person name="Fallon T.R."/>
            <person name="Lower S.E."/>
            <person name="Chang C.H."/>
            <person name="Bessho-Uehara M."/>
            <person name="Martin G.J."/>
            <person name="Bewick A.J."/>
            <person name="Behringer M."/>
            <person name="Debat H.J."/>
            <person name="Wong I."/>
            <person name="Day J.C."/>
            <person name="Suvorov A."/>
            <person name="Silva C.J."/>
            <person name="Stanger-Hall K.F."/>
            <person name="Hall D.W."/>
            <person name="Schmitz R.J."/>
            <person name="Nelson D.R."/>
            <person name="Lewis S.M."/>
            <person name="Shigenobu S."/>
            <person name="Bybee S.M."/>
            <person name="Larracuente A.M."/>
            <person name="Oba Y."/>
            <person name="Weng J.K."/>
        </authorList>
    </citation>
    <scope>NUCLEOTIDE SEQUENCE [LARGE SCALE GENOMIC DNA]</scope>
    <source>
        <strain evidence="18">1611_PpyrPB1</strain>
        <tissue evidence="18">Whole body</tissue>
    </source>
</reference>
<protein>
    <recommendedName>
        <fullName evidence="3">Ketimine reductase mu-crystallin</fullName>
        <ecNumber evidence="16">1.5.1.1</ecNumber>
        <ecNumber evidence="2">1.5.1.25</ecNumber>
    </recommendedName>
    <alternativeName>
        <fullName evidence="17">1-piperideine-2-carboxylate/1-pyrroline-2-carboxylate reductase</fullName>
    </alternativeName>
    <alternativeName>
        <fullName evidence="4">NADP-regulated thyroid-hormone-binding protein</fullName>
    </alternativeName>
</protein>
<comment type="catalytic activity">
    <reaction evidence="11">
        <text>(S)-cystathionine ketimine + NADH + 2 H(+) = (3R,5S)-2,3,5,6,7-pentahydro-1,4-thiazepine-3,5-dicarboxylate + NAD(+)</text>
        <dbReference type="Rhea" id="RHEA:68032"/>
        <dbReference type="ChEBI" id="CHEBI:15378"/>
        <dbReference type="ChEBI" id="CHEBI:57540"/>
        <dbReference type="ChEBI" id="CHEBI:57945"/>
        <dbReference type="ChEBI" id="CHEBI:176808"/>
        <dbReference type="ChEBI" id="CHEBI:176810"/>
    </reaction>
    <physiologicalReaction direction="left-to-right" evidence="11">
        <dbReference type="Rhea" id="RHEA:68033"/>
    </physiologicalReaction>
</comment>
<comment type="subunit">
    <text evidence="15">Homodimer. Binds the thyroid hormone triiodothyronine (T3); T3 binding inhibits enzymatic activity.</text>
</comment>
<comment type="caution">
    <text evidence="18">The sequence shown here is derived from an EMBL/GenBank/DDBJ whole genome shotgun (WGS) entry which is preliminary data.</text>
</comment>
<evidence type="ECO:0000256" key="6">
    <source>
        <dbReference type="ARBA" id="ARBA00093197"/>
    </source>
</evidence>
<comment type="catalytic activity">
    <reaction evidence="13">
        <text>L-proline + NAD(+) = 1-pyrroline-2-carboxylate + NADH + H(+)</text>
        <dbReference type="Rhea" id="RHEA:20321"/>
        <dbReference type="ChEBI" id="CHEBI:15378"/>
        <dbReference type="ChEBI" id="CHEBI:39785"/>
        <dbReference type="ChEBI" id="CHEBI:57540"/>
        <dbReference type="ChEBI" id="CHEBI:57945"/>
        <dbReference type="ChEBI" id="CHEBI:60039"/>
        <dbReference type="EC" id="1.5.1.1"/>
    </reaction>
    <physiologicalReaction direction="right-to-left" evidence="13">
        <dbReference type="Rhea" id="RHEA:20323"/>
    </physiologicalReaction>
</comment>
<evidence type="ECO:0000313" key="19">
    <source>
        <dbReference type="Proteomes" id="UP000327044"/>
    </source>
</evidence>
<comment type="catalytic activity">
    <reaction evidence="14">
        <text>L-pipecolate + NADP(+) = Delta(1)-piperideine-2-carboxylate + NADPH + H(+)</text>
        <dbReference type="Rhea" id="RHEA:12524"/>
        <dbReference type="ChEBI" id="CHEBI:15378"/>
        <dbReference type="ChEBI" id="CHEBI:57783"/>
        <dbReference type="ChEBI" id="CHEBI:58349"/>
        <dbReference type="ChEBI" id="CHEBI:61185"/>
        <dbReference type="ChEBI" id="CHEBI:77631"/>
        <dbReference type="EC" id="1.5.1.1"/>
    </reaction>
    <physiologicalReaction direction="right-to-left" evidence="14">
        <dbReference type="Rhea" id="RHEA:12526"/>
    </physiologicalReaction>
</comment>
<dbReference type="SUPFAM" id="SSF51735">
    <property type="entry name" value="NAD(P)-binding Rossmann-fold domains"/>
    <property type="match status" value="1"/>
</dbReference>
<dbReference type="GO" id="GO:0005737">
    <property type="term" value="C:cytoplasm"/>
    <property type="evidence" value="ECO:0007669"/>
    <property type="project" value="TreeGrafter"/>
</dbReference>
<evidence type="ECO:0000256" key="4">
    <source>
        <dbReference type="ARBA" id="ARBA00033420"/>
    </source>
</evidence>
<comment type="catalytic activity">
    <reaction evidence="6">
        <text>Delta(2)-thiazoline-2-carboxylate + NADPH + 2 H(+) = L-thiazolidine-2-carboxylate + NADP(+)</text>
        <dbReference type="Rhea" id="RHEA:68072"/>
        <dbReference type="ChEBI" id="CHEBI:15378"/>
        <dbReference type="ChEBI" id="CHEBI:57783"/>
        <dbReference type="ChEBI" id="CHEBI:58349"/>
        <dbReference type="ChEBI" id="CHEBI:176895"/>
        <dbReference type="ChEBI" id="CHEBI:176896"/>
    </reaction>
    <physiologicalReaction direction="left-to-right" evidence="6">
        <dbReference type="Rhea" id="RHEA:68073"/>
    </physiologicalReaction>
</comment>
<dbReference type="InterPro" id="IPR023401">
    <property type="entry name" value="ODC_N"/>
</dbReference>
<dbReference type="PIRSF" id="PIRSF001439">
    <property type="entry name" value="CryM"/>
    <property type="match status" value="1"/>
</dbReference>
<dbReference type="GO" id="GO:0050241">
    <property type="term" value="F:pyrroline-2-carboxylate reductase activity"/>
    <property type="evidence" value="ECO:0007669"/>
    <property type="project" value="UniProtKB-EC"/>
</dbReference>
<evidence type="ECO:0000256" key="9">
    <source>
        <dbReference type="ARBA" id="ARBA00093227"/>
    </source>
</evidence>
<sequence length="317" mass="34857">MLPYKFISESRVGELLEWEPVVDAVEHALKSVSTGCAFQSPRVKIVLPESNLLYSTPGYLKDDKYGALASRVMTKFPSNRRLQPPRSALNANISLMDESTGVVKAIIQGNELTDWRTAAVSVVATKHLHKEKPKEILAIIGAGIQGRIHAIAFQTCFKFREVRIWNRTGKRAVDLARKLNHELKTDAFVSCETVSDCVKNADVIVTAAMAKEMLVKHEMVKKGAHINAISVNPSGTDLDEETYRISKVFCDHWTGVEHELQHIIAFGAKFVGQVGDVIAGSVQAPGAGETSIFQSLGMAVEDCALARLIYDLDQIVK</sequence>
<accession>A0A5N4A722</accession>
<comment type="similarity">
    <text evidence="1">Belongs to the ornithine cyclodeaminase/mu-crystallin family.</text>
</comment>
<dbReference type="Proteomes" id="UP000327044">
    <property type="component" value="Unassembled WGS sequence"/>
</dbReference>
<comment type="catalytic activity">
    <reaction evidence="9">
        <text>(S)-cystathionine ketimine + NADPH + 2 H(+) = (3R,5S)-2,3,5,6,7-pentahydro-1,4-thiazepine-3,5-dicarboxylate + NADP(+)</text>
        <dbReference type="Rhea" id="RHEA:68036"/>
        <dbReference type="ChEBI" id="CHEBI:15378"/>
        <dbReference type="ChEBI" id="CHEBI:57783"/>
        <dbReference type="ChEBI" id="CHEBI:58349"/>
        <dbReference type="ChEBI" id="CHEBI:176808"/>
        <dbReference type="ChEBI" id="CHEBI:176810"/>
    </reaction>
    <physiologicalReaction direction="left-to-right" evidence="9">
        <dbReference type="Rhea" id="RHEA:68037"/>
    </physiologicalReaction>
</comment>
<evidence type="ECO:0000256" key="13">
    <source>
        <dbReference type="ARBA" id="ARBA00093264"/>
    </source>
</evidence>
<dbReference type="InterPro" id="IPR036291">
    <property type="entry name" value="NAD(P)-bd_dom_sf"/>
</dbReference>
<evidence type="ECO:0000313" key="18">
    <source>
        <dbReference type="EMBL" id="KAB0793113.1"/>
    </source>
</evidence>
<dbReference type="Pfam" id="PF02423">
    <property type="entry name" value="OCD_Mu_crystall"/>
    <property type="match status" value="1"/>
</dbReference>
<dbReference type="EMBL" id="VVIM01000009">
    <property type="protein sequence ID" value="KAB0793113.1"/>
    <property type="molecule type" value="Genomic_DNA"/>
</dbReference>
<comment type="catalytic activity">
    <reaction evidence="10">
        <text>(R)-lanthionine ketimine + NADPH + 2 H(+) = (3R,5R)-1,4-thiomorpholine-3,5-dicarboxylate + NADP(+)</text>
        <dbReference type="Rhea" id="RHEA:68040"/>
        <dbReference type="ChEBI" id="CHEBI:15378"/>
        <dbReference type="ChEBI" id="CHEBI:57783"/>
        <dbReference type="ChEBI" id="CHEBI:58349"/>
        <dbReference type="ChEBI" id="CHEBI:176891"/>
        <dbReference type="ChEBI" id="CHEBI:176892"/>
    </reaction>
    <physiologicalReaction direction="left-to-right" evidence="10">
        <dbReference type="Rhea" id="RHEA:68041"/>
    </physiologicalReaction>
</comment>
<evidence type="ECO:0000256" key="14">
    <source>
        <dbReference type="ARBA" id="ARBA00093273"/>
    </source>
</evidence>
<evidence type="ECO:0000256" key="17">
    <source>
        <dbReference type="ARBA" id="ARBA00093650"/>
    </source>
</evidence>
<proteinExistence type="inferred from homology"/>
<organism evidence="18 19">
    <name type="scientific">Photinus pyralis</name>
    <name type="common">Common eastern firefly</name>
    <name type="synonym">Lampyris pyralis</name>
    <dbReference type="NCBI Taxonomy" id="7054"/>
    <lineage>
        <taxon>Eukaryota</taxon>
        <taxon>Metazoa</taxon>
        <taxon>Ecdysozoa</taxon>
        <taxon>Arthropoda</taxon>
        <taxon>Hexapoda</taxon>
        <taxon>Insecta</taxon>
        <taxon>Pterygota</taxon>
        <taxon>Neoptera</taxon>
        <taxon>Endopterygota</taxon>
        <taxon>Coleoptera</taxon>
        <taxon>Polyphaga</taxon>
        <taxon>Elateriformia</taxon>
        <taxon>Elateroidea</taxon>
        <taxon>Lampyridae</taxon>
        <taxon>Lampyrinae</taxon>
        <taxon>Photinus</taxon>
    </lineage>
</organism>
<comment type="catalytic activity">
    <reaction evidence="5">
        <text>L-pipecolate + NAD(+) = Delta(1)-piperideine-2-carboxylate + NADH + H(+)</text>
        <dbReference type="Rhea" id="RHEA:30807"/>
        <dbReference type="ChEBI" id="CHEBI:15378"/>
        <dbReference type="ChEBI" id="CHEBI:57540"/>
        <dbReference type="ChEBI" id="CHEBI:57945"/>
        <dbReference type="ChEBI" id="CHEBI:61185"/>
        <dbReference type="ChEBI" id="CHEBI:77631"/>
        <dbReference type="EC" id="1.5.1.1"/>
    </reaction>
    <physiologicalReaction direction="right-to-left" evidence="5">
        <dbReference type="Rhea" id="RHEA:30809"/>
    </physiologicalReaction>
</comment>
<dbReference type="EC" id="1.5.1.25" evidence="2"/>
<dbReference type="PANTHER" id="PTHR13812:SF19">
    <property type="entry name" value="KETIMINE REDUCTASE MU-CRYSTALLIN"/>
    <property type="match status" value="1"/>
</dbReference>
<evidence type="ECO:0000256" key="12">
    <source>
        <dbReference type="ARBA" id="ARBA00093263"/>
    </source>
</evidence>
<evidence type="ECO:0000256" key="7">
    <source>
        <dbReference type="ARBA" id="ARBA00093203"/>
    </source>
</evidence>
<dbReference type="EC" id="1.5.1.1" evidence="16"/>
<dbReference type="Gene3D" id="3.30.1780.10">
    <property type="entry name" value="ornithine cyclodeaminase, domain 1"/>
    <property type="match status" value="1"/>
</dbReference>
<evidence type="ECO:0000256" key="10">
    <source>
        <dbReference type="ARBA" id="ARBA00093248"/>
    </source>
</evidence>
<evidence type="ECO:0000256" key="5">
    <source>
        <dbReference type="ARBA" id="ARBA00093190"/>
    </source>
</evidence>
<dbReference type="AlphaFoldDB" id="A0A5N4A722"/>
<comment type="catalytic activity">
    <reaction evidence="12">
        <text>(3R)-1,4-thiomorpholine-3-carboxylate + NADP(+) = 3,4-dehydrothiomorpholine-3-carboxylate + NADPH + 2 H(+)</text>
        <dbReference type="Rhea" id="RHEA:12500"/>
        <dbReference type="ChEBI" id="CHEBI:15378"/>
        <dbReference type="ChEBI" id="CHEBI:57783"/>
        <dbReference type="ChEBI" id="CHEBI:58349"/>
        <dbReference type="ChEBI" id="CHEBI:58517"/>
        <dbReference type="ChEBI" id="CHEBI:176873"/>
        <dbReference type="EC" id="1.5.1.25"/>
    </reaction>
    <physiologicalReaction direction="right-to-left" evidence="12">
        <dbReference type="Rhea" id="RHEA:12502"/>
    </physiologicalReaction>
</comment>
<evidence type="ECO:0000256" key="3">
    <source>
        <dbReference type="ARBA" id="ARBA00015173"/>
    </source>
</evidence>
<gene>
    <name evidence="18" type="ORF">PPYR_12733</name>
</gene>
<dbReference type="InParanoid" id="A0A5N4A722"/>
<evidence type="ECO:0000256" key="8">
    <source>
        <dbReference type="ARBA" id="ARBA00093226"/>
    </source>
</evidence>
<comment type="catalytic activity">
    <reaction evidence="8">
        <text>(3R)-1,4-thiomorpholine-3-carboxylate + NAD(+) = 3,4-dehydrothiomorpholine-3-carboxylate + NADH + 2 H(+)</text>
        <dbReference type="Rhea" id="RHEA:12504"/>
        <dbReference type="ChEBI" id="CHEBI:15378"/>
        <dbReference type="ChEBI" id="CHEBI:57540"/>
        <dbReference type="ChEBI" id="CHEBI:57945"/>
        <dbReference type="ChEBI" id="CHEBI:58517"/>
        <dbReference type="ChEBI" id="CHEBI:176873"/>
        <dbReference type="EC" id="1.5.1.25"/>
    </reaction>
    <physiologicalReaction direction="right-to-left" evidence="8">
        <dbReference type="Rhea" id="RHEA:12506"/>
    </physiologicalReaction>
</comment>
<evidence type="ECO:0000256" key="16">
    <source>
        <dbReference type="ARBA" id="ARBA00093598"/>
    </source>
</evidence>
<dbReference type="GO" id="GO:0047127">
    <property type="term" value="F:thiomorpholine-carboxylate dehydrogenase activity"/>
    <property type="evidence" value="ECO:0007669"/>
    <property type="project" value="UniProtKB-EC"/>
</dbReference>
<dbReference type="GO" id="GO:0042562">
    <property type="term" value="F:hormone binding"/>
    <property type="evidence" value="ECO:0007669"/>
    <property type="project" value="TreeGrafter"/>
</dbReference>
<comment type="catalytic activity">
    <reaction evidence="7">
        <text>L-proline + NADP(+) = 1-pyrroline-2-carboxylate + NADPH + H(+)</text>
        <dbReference type="Rhea" id="RHEA:20317"/>
        <dbReference type="ChEBI" id="CHEBI:15378"/>
        <dbReference type="ChEBI" id="CHEBI:39785"/>
        <dbReference type="ChEBI" id="CHEBI:57783"/>
        <dbReference type="ChEBI" id="CHEBI:58349"/>
        <dbReference type="ChEBI" id="CHEBI:60039"/>
        <dbReference type="EC" id="1.5.1.1"/>
    </reaction>
    <physiologicalReaction direction="right-to-left" evidence="7">
        <dbReference type="Rhea" id="RHEA:20319"/>
    </physiologicalReaction>
</comment>
<dbReference type="Gene3D" id="3.40.50.720">
    <property type="entry name" value="NAD(P)-binding Rossmann-like Domain"/>
    <property type="match status" value="1"/>
</dbReference>
<keyword evidence="19" id="KW-1185">Reference proteome</keyword>
<evidence type="ECO:0000256" key="1">
    <source>
        <dbReference type="ARBA" id="ARBA00008903"/>
    </source>
</evidence>
<dbReference type="OrthoDB" id="41492at2759"/>
<dbReference type="FunCoup" id="A0A5N4A722">
    <property type="interactions" value="11"/>
</dbReference>
<evidence type="ECO:0000256" key="11">
    <source>
        <dbReference type="ARBA" id="ARBA00093250"/>
    </source>
</evidence>
<evidence type="ECO:0000256" key="2">
    <source>
        <dbReference type="ARBA" id="ARBA00012883"/>
    </source>
</evidence>
<name>A0A5N4A722_PHOPY</name>